<dbReference type="AlphaFoldDB" id="A0A9D2CSK7"/>
<reference evidence="1" key="1">
    <citation type="journal article" date="2021" name="PeerJ">
        <title>Extensive microbial diversity within the chicken gut microbiome revealed by metagenomics and culture.</title>
        <authorList>
            <person name="Gilroy R."/>
            <person name="Ravi A."/>
            <person name="Getino M."/>
            <person name="Pursley I."/>
            <person name="Horton D.L."/>
            <person name="Alikhan N.F."/>
            <person name="Baker D."/>
            <person name="Gharbi K."/>
            <person name="Hall N."/>
            <person name="Watson M."/>
            <person name="Adriaenssens E.M."/>
            <person name="Foster-Nyarko E."/>
            <person name="Jarju S."/>
            <person name="Secka A."/>
            <person name="Antonio M."/>
            <person name="Oren A."/>
            <person name="Chaudhuri R.R."/>
            <person name="La Ragione R."/>
            <person name="Hildebrand F."/>
            <person name="Pallen M.J."/>
        </authorList>
    </citation>
    <scope>NUCLEOTIDE SEQUENCE</scope>
    <source>
        <strain evidence="1">1345</strain>
    </source>
</reference>
<sequence length="184" mass="21836">MRNEQRYTAGQKVLLSSVKWDKLSAEEKDLLRRCLLPRTKYLPRSDEEGREIALQMLDTEKYDAMFRLVEDICAQFGKLTCGWARGDEIWELYYSLRRKSSLLCRIGLALNVFYLVIPLNHAECERFEAERDKFPRMEIQWNYDMAPLRNGQKYAMFDVSDPAVLPYLFRLLSYKQKPKQSCKN</sequence>
<reference evidence="1" key="2">
    <citation type="submission" date="2021-04" db="EMBL/GenBank/DDBJ databases">
        <authorList>
            <person name="Gilroy R."/>
        </authorList>
    </citation>
    <scope>NUCLEOTIDE SEQUENCE</scope>
    <source>
        <strain evidence="1">1345</strain>
    </source>
</reference>
<dbReference type="Proteomes" id="UP000886750">
    <property type="component" value="Unassembled WGS sequence"/>
</dbReference>
<comment type="caution">
    <text evidence="1">The sequence shown here is derived from an EMBL/GenBank/DDBJ whole genome shotgun (WGS) entry which is preliminary data.</text>
</comment>
<evidence type="ECO:0000313" key="1">
    <source>
        <dbReference type="EMBL" id="HIY96766.1"/>
    </source>
</evidence>
<proteinExistence type="predicted"/>
<gene>
    <name evidence="1" type="ORF">H9729_03685</name>
</gene>
<organism evidence="1 2">
    <name type="scientific">Candidatus Borkfalkia excrementigallinarum</name>
    <dbReference type="NCBI Taxonomy" id="2838506"/>
    <lineage>
        <taxon>Bacteria</taxon>
        <taxon>Bacillati</taxon>
        <taxon>Bacillota</taxon>
        <taxon>Clostridia</taxon>
        <taxon>Christensenellales</taxon>
        <taxon>Christensenellaceae</taxon>
        <taxon>Candidatus Borkfalkia</taxon>
    </lineage>
</organism>
<protein>
    <submittedName>
        <fullName evidence="1">Uncharacterized protein</fullName>
    </submittedName>
</protein>
<name>A0A9D2CSK7_9FIRM</name>
<accession>A0A9D2CSK7</accession>
<evidence type="ECO:0000313" key="2">
    <source>
        <dbReference type="Proteomes" id="UP000886750"/>
    </source>
</evidence>
<dbReference type="EMBL" id="DXCQ01000028">
    <property type="protein sequence ID" value="HIY96766.1"/>
    <property type="molecule type" value="Genomic_DNA"/>
</dbReference>